<dbReference type="Pfam" id="PF26078">
    <property type="entry name" value="Baseplate_J_M"/>
    <property type="match status" value="1"/>
</dbReference>
<reference evidence="5 6" key="1">
    <citation type="submission" date="2019-04" db="EMBL/GenBank/DDBJ databases">
        <title>Genome sequencing of Clostridium botulinum Groups I-IV and Clostridium butyricum.</title>
        <authorList>
            <person name="Brunt J."/>
            <person name="Van Vliet A.H.M."/>
            <person name="Stringer S.C."/>
            <person name="Carter A.T."/>
            <person name="Peck M.W."/>
        </authorList>
    </citation>
    <scope>NUCLEOTIDE SEQUENCE [LARGE SCALE GENOMIC DNA]</scope>
    <source>
        <strain evidence="5 6">CB-K-33E</strain>
    </source>
</reference>
<dbReference type="EMBL" id="SWVK01000009">
    <property type="protein sequence ID" value="NFN35029.1"/>
    <property type="molecule type" value="Genomic_DNA"/>
</dbReference>
<dbReference type="PANTHER" id="PTHR37829:SF3">
    <property type="entry name" value="PROTEIN JAYE-RELATED"/>
    <property type="match status" value="1"/>
</dbReference>
<feature type="domain" description="Baseplate protein J-like barrel" evidence="2">
    <location>
        <begin position="94"/>
        <end position="174"/>
    </location>
</feature>
<dbReference type="AlphaFoldDB" id="A0A846JQB4"/>
<accession>A0A846JQB4</accession>
<dbReference type="Proteomes" id="UP000473681">
    <property type="component" value="Unassembled WGS sequence"/>
</dbReference>
<feature type="domain" description="Baseplate J-like C-terminal" evidence="4">
    <location>
        <begin position="276"/>
        <end position="359"/>
    </location>
</feature>
<dbReference type="InterPro" id="IPR058531">
    <property type="entry name" value="Baseplate_J_M"/>
</dbReference>
<evidence type="ECO:0000313" key="6">
    <source>
        <dbReference type="Proteomes" id="UP000473681"/>
    </source>
</evidence>
<evidence type="ECO:0000259" key="3">
    <source>
        <dbReference type="Pfam" id="PF26078"/>
    </source>
</evidence>
<comment type="similarity">
    <text evidence="1">Belongs to the Mu gp47/PBSX XkdT family.</text>
</comment>
<evidence type="ECO:0000259" key="4">
    <source>
        <dbReference type="Pfam" id="PF26079"/>
    </source>
</evidence>
<dbReference type="PANTHER" id="PTHR37829">
    <property type="entry name" value="PHAGE-LIKE ELEMENT PBSX PROTEIN XKDT"/>
    <property type="match status" value="1"/>
</dbReference>
<dbReference type="InterPro" id="IPR058530">
    <property type="entry name" value="Baseplate_J-like_C"/>
</dbReference>
<evidence type="ECO:0000256" key="1">
    <source>
        <dbReference type="ARBA" id="ARBA00038087"/>
    </source>
</evidence>
<sequence length="362" mass="39935">MYEIDIPDFLKESADVIHERMIDNAPPNINTIEGDLFWDNTRPAAAEIARIKNISLVSLLKSRFPQTAIKENLNYCGEEDGVTRKDSDYAIQKIKIIGTPGTNIYKDRIVCTIATEERKSIEFLILEDVNIQGNGEITVNAKCTEPGSIGNVSIGEINILAKSISGVTSISNIEIVKYGVNIEDDNSYRERILQKARTPATSGNKYHYLNWAMEVTGVGAAKIFSSAGVVKVVIVDSNKHAATKQLIEDVYEHIEEVRPILAGSLTIVSAAEKKLNITAKVKTLQGLNLGEIQQEFIELLKEYLKSISFKTEYISIAKIGNLLLNVYGVLDYADLNIDNLASNISLKDEEIAVLGNVELGVM</sequence>
<name>A0A846JQB4_CLOBO</name>
<evidence type="ECO:0000259" key="2">
    <source>
        <dbReference type="Pfam" id="PF04865"/>
    </source>
</evidence>
<dbReference type="InterPro" id="IPR006949">
    <property type="entry name" value="Barrel_Baseplate_J-like"/>
</dbReference>
<comment type="caution">
    <text evidence="5">The sequence shown here is derived from an EMBL/GenBank/DDBJ whole genome shotgun (WGS) entry which is preliminary data.</text>
</comment>
<gene>
    <name evidence="5" type="ORF">FDB51_07785</name>
</gene>
<proteinExistence type="inferred from homology"/>
<feature type="domain" description="Baseplate J-like central" evidence="3">
    <location>
        <begin position="200"/>
        <end position="262"/>
    </location>
</feature>
<organism evidence="5 6">
    <name type="scientific">Clostridium botulinum</name>
    <dbReference type="NCBI Taxonomy" id="1491"/>
    <lineage>
        <taxon>Bacteria</taxon>
        <taxon>Bacillati</taxon>
        <taxon>Bacillota</taxon>
        <taxon>Clostridia</taxon>
        <taxon>Eubacteriales</taxon>
        <taxon>Clostridiaceae</taxon>
        <taxon>Clostridium</taxon>
    </lineage>
</organism>
<dbReference type="Pfam" id="PF26079">
    <property type="entry name" value="Baseplate_J_C"/>
    <property type="match status" value="1"/>
</dbReference>
<dbReference type="Pfam" id="PF04865">
    <property type="entry name" value="Baseplate_J"/>
    <property type="match status" value="1"/>
</dbReference>
<dbReference type="InterPro" id="IPR052399">
    <property type="entry name" value="Phage_Baseplate_Assmbl_Protein"/>
</dbReference>
<dbReference type="RefSeq" id="WP_053342075.1">
    <property type="nucleotide sequence ID" value="NZ_LFPD01000034.1"/>
</dbReference>
<evidence type="ECO:0000313" key="5">
    <source>
        <dbReference type="EMBL" id="NFN35029.1"/>
    </source>
</evidence>
<dbReference type="OrthoDB" id="2554267at2"/>
<protein>
    <submittedName>
        <fullName evidence="5">Baseplate J/gp47 family protein</fullName>
    </submittedName>
</protein>